<dbReference type="SUPFAM" id="SSF55874">
    <property type="entry name" value="ATPase domain of HSP90 chaperone/DNA topoisomerase II/histidine kinase"/>
    <property type="match status" value="1"/>
</dbReference>
<dbReference type="Gene3D" id="1.25.40.10">
    <property type="entry name" value="Tetratricopeptide repeat domain"/>
    <property type="match status" value="1"/>
</dbReference>
<feature type="domain" description="Histidine kinase/HSP90-like ATPase" evidence="10">
    <location>
        <begin position="563"/>
        <end position="646"/>
    </location>
</feature>
<dbReference type="Gene3D" id="3.30.565.10">
    <property type="entry name" value="Histidine kinase-like ATPase, C-terminal domain"/>
    <property type="match status" value="1"/>
</dbReference>
<name>A0A916YCY7_9BACT</name>
<keyword evidence="3" id="KW-0597">Phosphoprotein</keyword>
<evidence type="ECO:0000256" key="7">
    <source>
        <dbReference type="ARBA" id="ARBA00022840"/>
    </source>
</evidence>
<feature type="domain" description="Signal transduction histidine kinase subgroup 3 dimerisation and phosphoacceptor" evidence="11">
    <location>
        <begin position="456"/>
        <end position="520"/>
    </location>
</feature>
<dbReference type="Proteomes" id="UP000609064">
    <property type="component" value="Unassembled WGS sequence"/>
</dbReference>
<dbReference type="GO" id="GO:0046983">
    <property type="term" value="F:protein dimerization activity"/>
    <property type="evidence" value="ECO:0007669"/>
    <property type="project" value="InterPro"/>
</dbReference>
<keyword evidence="9" id="KW-0175">Coiled coil</keyword>
<dbReference type="GO" id="GO:0016020">
    <property type="term" value="C:membrane"/>
    <property type="evidence" value="ECO:0007669"/>
    <property type="project" value="InterPro"/>
</dbReference>
<dbReference type="Pfam" id="PF02518">
    <property type="entry name" value="HATPase_c"/>
    <property type="match status" value="1"/>
</dbReference>
<dbReference type="EC" id="2.7.13.3" evidence="2"/>
<protein>
    <recommendedName>
        <fullName evidence="2">histidine kinase</fullName>
        <ecNumber evidence="2">2.7.13.3</ecNumber>
    </recommendedName>
</protein>
<keyword evidence="8" id="KW-0902">Two-component regulatory system</keyword>
<keyword evidence="5" id="KW-0547">Nucleotide-binding</keyword>
<evidence type="ECO:0000313" key="13">
    <source>
        <dbReference type="Proteomes" id="UP000609064"/>
    </source>
</evidence>
<evidence type="ECO:0000256" key="5">
    <source>
        <dbReference type="ARBA" id="ARBA00022741"/>
    </source>
</evidence>
<evidence type="ECO:0000256" key="2">
    <source>
        <dbReference type="ARBA" id="ARBA00012438"/>
    </source>
</evidence>
<evidence type="ECO:0000259" key="10">
    <source>
        <dbReference type="Pfam" id="PF02518"/>
    </source>
</evidence>
<evidence type="ECO:0000313" key="12">
    <source>
        <dbReference type="EMBL" id="GGD40298.1"/>
    </source>
</evidence>
<evidence type="ECO:0000259" key="11">
    <source>
        <dbReference type="Pfam" id="PF07730"/>
    </source>
</evidence>
<accession>A0A916YCY7</accession>
<dbReference type="SUPFAM" id="SSF48452">
    <property type="entry name" value="TPR-like"/>
    <property type="match status" value="1"/>
</dbReference>
<dbReference type="Pfam" id="PF07730">
    <property type="entry name" value="HisKA_3"/>
    <property type="match status" value="1"/>
</dbReference>
<sequence>MITNNAFAGRPVIDSLLKNVKYFSIQKPSFGRDTLLINTLWELGYYAIYFREKNDKLLLDSLQRLTNRTQWQAGKGLFLINKSFYDSYVRNDFSIGLKDALKAKEILSKTNNFHALAYANLRISSIMLWNLGNEKKDKFSIAGIQAAKEMIVLGERIHDFDIQCQGYIYAANHYNFNNDSKNATQNLEKANEIISKHKVGYLTENLFYGTYGVLFSYTNQFEKALEYWEKCLKIATPQNDFYTLSSMNRLKADYYYQYAKKKDLDAALKLAQESFKYATQFGVLKFIATAQRELYIINRLKGNNAIALLYLEQFWKNNDSLSREKIQKVYADYELATKESQIQKLENLRLIKEAEGKAQELEYLKTLQVKNDSLILQKNEKVASDYQLILRESEVKKLENEKLQTEANRQKMIRNLLFISLLLGASLLGYFFKNNQKLKAKNREIEEALLKGQTIERKRVATELHDNLSAKISGVKWRLEAIQPDFRIEKQRQIYESSVNALSEIYTDVRLISHNLLPIELETKGLTVAVENLVTELNSLEKTKFSTKIIENIGRFDNRIEYELFSIILELSNNILKHSGATDALISLQKTDNQLQLLVKDNGKGFDTNKNHSGIGIKNLYSRIEALQGFLKIENTAGLQVKIQIPVIS</sequence>
<dbReference type="AlphaFoldDB" id="A0A916YCY7"/>
<dbReference type="InterPro" id="IPR036890">
    <property type="entry name" value="HATPase_C_sf"/>
</dbReference>
<proteinExistence type="predicted"/>
<evidence type="ECO:0000256" key="1">
    <source>
        <dbReference type="ARBA" id="ARBA00000085"/>
    </source>
</evidence>
<dbReference type="InterPro" id="IPR011712">
    <property type="entry name" value="Sig_transdc_His_kin_sub3_dim/P"/>
</dbReference>
<evidence type="ECO:0000256" key="8">
    <source>
        <dbReference type="ARBA" id="ARBA00023012"/>
    </source>
</evidence>
<dbReference type="PANTHER" id="PTHR24421">
    <property type="entry name" value="NITRATE/NITRITE SENSOR PROTEIN NARX-RELATED"/>
    <property type="match status" value="1"/>
</dbReference>
<evidence type="ECO:0000256" key="9">
    <source>
        <dbReference type="SAM" id="Coils"/>
    </source>
</evidence>
<dbReference type="Gene3D" id="1.20.5.1930">
    <property type="match status" value="1"/>
</dbReference>
<dbReference type="CDD" id="cd16917">
    <property type="entry name" value="HATPase_UhpB-NarQ-NarX-like"/>
    <property type="match status" value="1"/>
</dbReference>
<dbReference type="EMBL" id="BMKK01000001">
    <property type="protein sequence ID" value="GGD40298.1"/>
    <property type="molecule type" value="Genomic_DNA"/>
</dbReference>
<reference evidence="12" key="1">
    <citation type="journal article" date="2014" name="Int. J. Syst. Evol. Microbiol.">
        <title>Complete genome sequence of Corynebacterium casei LMG S-19264T (=DSM 44701T), isolated from a smear-ripened cheese.</title>
        <authorList>
            <consortium name="US DOE Joint Genome Institute (JGI-PGF)"/>
            <person name="Walter F."/>
            <person name="Albersmeier A."/>
            <person name="Kalinowski J."/>
            <person name="Ruckert C."/>
        </authorList>
    </citation>
    <scope>NUCLEOTIDE SEQUENCE</scope>
    <source>
        <strain evidence="12">CGMCC 1.15958</strain>
    </source>
</reference>
<organism evidence="12 13">
    <name type="scientific">Emticicia aquatilis</name>
    <dbReference type="NCBI Taxonomy" id="1537369"/>
    <lineage>
        <taxon>Bacteria</taxon>
        <taxon>Pseudomonadati</taxon>
        <taxon>Bacteroidota</taxon>
        <taxon>Cytophagia</taxon>
        <taxon>Cytophagales</taxon>
        <taxon>Leadbetterellaceae</taxon>
        <taxon>Emticicia</taxon>
    </lineage>
</organism>
<keyword evidence="13" id="KW-1185">Reference proteome</keyword>
<comment type="caution">
    <text evidence="12">The sequence shown here is derived from an EMBL/GenBank/DDBJ whole genome shotgun (WGS) entry which is preliminary data.</text>
</comment>
<evidence type="ECO:0000256" key="6">
    <source>
        <dbReference type="ARBA" id="ARBA00022777"/>
    </source>
</evidence>
<evidence type="ECO:0000256" key="4">
    <source>
        <dbReference type="ARBA" id="ARBA00022679"/>
    </source>
</evidence>
<comment type="catalytic activity">
    <reaction evidence="1">
        <text>ATP + protein L-histidine = ADP + protein N-phospho-L-histidine.</text>
        <dbReference type="EC" id="2.7.13.3"/>
    </reaction>
</comment>
<dbReference type="InterPro" id="IPR050482">
    <property type="entry name" value="Sensor_HK_TwoCompSys"/>
</dbReference>
<feature type="coiled-coil region" evidence="9">
    <location>
        <begin position="388"/>
        <end position="458"/>
    </location>
</feature>
<gene>
    <name evidence="12" type="ORF">GCM10011514_00480</name>
</gene>
<dbReference type="InterPro" id="IPR003594">
    <property type="entry name" value="HATPase_dom"/>
</dbReference>
<reference evidence="12" key="2">
    <citation type="submission" date="2020-09" db="EMBL/GenBank/DDBJ databases">
        <authorList>
            <person name="Sun Q."/>
            <person name="Zhou Y."/>
        </authorList>
    </citation>
    <scope>NUCLEOTIDE SEQUENCE</scope>
    <source>
        <strain evidence="12">CGMCC 1.15958</strain>
    </source>
</reference>
<keyword evidence="6 12" id="KW-0418">Kinase</keyword>
<keyword evidence="4" id="KW-0808">Transferase</keyword>
<dbReference type="InterPro" id="IPR011990">
    <property type="entry name" value="TPR-like_helical_dom_sf"/>
</dbReference>
<keyword evidence="7" id="KW-0067">ATP-binding</keyword>
<dbReference type="PANTHER" id="PTHR24421:SF10">
    <property type="entry name" value="NITRATE_NITRITE SENSOR PROTEIN NARQ"/>
    <property type="match status" value="1"/>
</dbReference>
<dbReference type="GO" id="GO:0005524">
    <property type="term" value="F:ATP binding"/>
    <property type="evidence" value="ECO:0007669"/>
    <property type="project" value="UniProtKB-KW"/>
</dbReference>
<evidence type="ECO:0000256" key="3">
    <source>
        <dbReference type="ARBA" id="ARBA00022553"/>
    </source>
</evidence>
<dbReference type="GO" id="GO:0000155">
    <property type="term" value="F:phosphorelay sensor kinase activity"/>
    <property type="evidence" value="ECO:0007669"/>
    <property type="project" value="InterPro"/>
</dbReference>